<feature type="domain" description="Four-carbon acid sugar kinase N-terminal" evidence="11">
    <location>
        <begin position="42"/>
        <end position="279"/>
    </location>
</feature>
<dbReference type="CDD" id="cd19079">
    <property type="entry name" value="AKR_EcYajO-like"/>
    <property type="match status" value="1"/>
</dbReference>
<dbReference type="InterPro" id="IPR037051">
    <property type="entry name" value="4-carb_acid_sugar_kinase_N_sf"/>
</dbReference>
<evidence type="ECO:0000256" key="6">
    <source>
        <dbReference type="ARBA" id="ARBA00022840"/>
    </source>
</evidence>
<keyword evidence="8" id="KW-0560">Oxidoreductase</keyword>
<comment type="caution">
    <text evidence="13">The sequence shown here is derived from an EMBL/GenBank/DDBJ whole genome shotgun (WGS) entry which is preliminary data.</text>
</comment>
<dbReference type="InterPro" id="IPR010737">
    <property type="entry name" value="4-carb_acid_sugar_kinase_N"/>
</dbReference>
<dbReference type="Proteomes" id="UP001337655">
    <property type="component" value="Unassembled WGS sequence"/>
</dbReference>
<dbReference type="Pfam" id="PF00248">
    <property type="entry name" value="Aldo_ket_red"/>
    <property type="match status" value="1"/>
</dbReference>
<evidence type="ECO:0000256" key="1">
    <source>
        <dbReference type="ARBA" id="ARBA00005715"/>
    </source>
</evidence>
<keyword evidence="6" id="KW-0067">ATP-binding</keyword>
<feature type="domain" description="NADP-dependent oxidoreductase" evidence="10">
    <location>
        <begin position="505"/>
        <end position="816"/>
    </location>
</feature>
<sequence length="825" mass="90854">MSSIKDYRLLQYDEVLKRYPPVPSDSSHTKSIASQRPYLPVLVVLDDDPTGTQTCHDINVLTVSDHETLLKEFRSSPSGFFILTNSRALPTAEARQLITTICRAVKDAAAAAGQEIEIVLRGDSTLRGHFPDEPEVVEEVLGQHDAWILAPFFEQGGRLTIDDVHYVRGPEGELTPAAQTPFAKDASFGYCNSNLRRYIVEKSNGRITDDRICSVSIADIRNGGAQKVCENLMSAPPHAVVIVNAIATSDMEVFLLGLLEARMRGKRFLYRTGAAFVSTRLAIEEIPPLSPSSLAMDISPRAPGGLILAGSYVPKTTAQLQALTDGRKDVLETICLEVKDLLDASTARAAVLEAADRAGEAILASRDVLVMTSRELITGKDGNSSLRIGQAVADALVLFLRLLIPRPRYIIAKGGITSSDAASKGLRMRRAEICGQAASGVPLWRCDEKSSKYPGVPFVVFPGNVGQDGTLRDLVERWSIPEKSTQPEMQYQNLGSTGLKVSRVILGCMGFGNPNWQGSPWVLPDSESLPLLKRAYDTGLNTWETADTYSNGHSELIIGKAMKQYDIPRSKVVIISKIYHPVLEDTPDLRSQPAANDGPLANQMGLSRKRIFEAVEGSLRRLQTPYLDVLMLHKLDVETPVEEIMRALHDLVVAGKVHYLGASNLRCWQLAKMQFTAKMHGWTPFSCISPLWNLLYREEERELVPFCRSEGIAILPWSPLARGLLGRPYHKQTARSQVDAKTKQWFKGEQDEAVVGKLEALAERKGRSMAAVATAWLLHQGSCPILGLATDSRIENVREAFAVEFEPGEVRELEDAYGSVQMIEM</sequence>
<evidence type="ECO:0000256" key="5">
    <source>
        <dbReference type="ARBA" id="ARBA00022777"/>
    </source>
</evidence>
<dbReference type="InterPro" id="IPR031475">
    <property type="entry name" value="NBD_C"/>
</dbReference>
<proteinExistence type="inferred from homology"/>
<evidence type="ECO:0000313" key="13">
    <source>
        <dbReference type="EMBL" id="KAK5173715.1"/>
    </source>
</evidence>
<dbReference type="SUPFAM" id="SSF142764">
    <property type="entry name" value="YgbK-like"/>
    <property type="match status" value="1"/>
</dbReference>
<keyword evidence="5" id="KW-0418">Kinase</keyword>
<dbReference type="Pfam" id="PF17042">
    <property type="entry name" value="NBD_C"/>
    <property type="match status" value="1"/>
</dbReference>
<dbReference type="GO" id="GO:0016491">
    <property type="term" value="F:oxidoreductase activity"/>
    <property type="evidence" value="ECO:0007669"/>
    <property type="project" value="UniProtKB-KW"/>
</dbReference>
<dbReference type="AlphaFoldDB" id="A0AAV9PLW4"/>
<evidence type="ECO:0000256" key="2">
    <source>
        <dbReference type="ARBA" id="ARBA00007905"/>
    </source>
</evidence>
<dbReference type="RefSeq" id="XP_064662410.1">
    <property type="nucleotide sequence ID" value="XM_064799655.1"/>
</dbReference>
<organism evidence="13 14">
    <name type="scientific">Saxophila tyrrhenica</name>
    <dbReference type="NCBI Taxonomy" id="1690608"/>
    <lineage>
        <taxon>Eukaryota</taxon>
        <taxon>Fungi</taxon>
        <taxon>Dikarya</taxon>
        <taxon>Ascomycota</taxon>
        <taxon>Pezizomycotina</taxon>
        <taxon>Dothideomycetes</taxon>
        <taxon>Dothideomycetidae</taxon>
        <taxon>Mycosphaerellales</taxon>
        <taxon>Extremaceae</taxon>
        <taxon>Saxophila</taxon>
    </lineage>
</organism>
<dbReference type="GO" id="GO:0016301">
    <property type="term" value="F:kinase activity"/>
    <property type="evidence" value="ECO:0007669"/>
    <property type="project" value="UniProtKB-KW"/>
</dbReference>
<keyword evidence="7" id="KW-0521">NADP</keyword>
<keyword evidence="14" id="KW-1185">Reference proteome</keyword>
<dbReference type="FunFam" id="3.20.20.100:FF:000004">
    <property type="entry name" value="Oxidoreductase, aldo/keto reductase"/>
    <property type="match status" value="1"/>
</dbReference>
<evidence type="ECO:0000256" key="9">
    <source>
        <dbReference type="ARBA" id="ARBA00023277"/>
    </source>
</evidence>
<evidence type="ECO:0000259" key="10">
    <source>
        <dbReference type="Pfam" id="PF00248"/>
    </source>
</evidence>
<name>A0AAV9PLW4_9PEZI</name>
<dbReference type="GeneID" id="89923743"/>
<dbReference type="GO" id="GO:0005524">
    <property type="term" value="F:ATP binding"/>
    <property type="evidence" value="ECO:0007669"/>
    <property type="project" value="UniProtKB-KW"/>
</dbReference>
<dbReference type="Gene3D" id="3.40.50.10840">
    <property type="entry name" value="Putative sugar-binding, N-terminal domain"/>
    <property type="match status" value="1"/>
</dbReference>
<reference evidence="13 14" key="1">
    <citation type="submission" date="2023-08" db="EMBL/GenBank/DDBJ databases">
        <title>Black Yeasts Isolated from many extreme environments.</title>
        <authorList>
            <person name="Coleine C."/>
            <person name="Stajich J.E."/>
            <person name="Selbmann L."/>
        </authorList>
    </citation>
    <scope>NUCLEOTIDE SEQUENCE [LARGE SCALE GENOMIC DNA]</scope>
    <source>
        <strain evidence="13 14">CCFEE 5935</strain>
    </source>
</reference>
<dbReference type="InterPro" id="IPR023210">
    <property type="entry name" value="NADP_OxRdtase_dom"/>
</dbReference>
<evidence type="ECO:0008006" key="15">
    <source>
        <dbReference type="Google" id="ProtNLM"/>
    </source>
</evidence>
<evidence type="ECO:0000256" key="4">
    <source>
        <dbReference type="ARBA" id="ARBA00022741"/>
    </source>
</evidence>
<comment type="similarity">
    <text evidence="2">Belongs to the aldo/keto reductase family.</text>
</comment>
<dbReference type="Gene3D" id="3.20.20.100">
    <property type="entry name" value="NADP-dependent oxidoreductase domain"/>
    <property type="match status" value="1"/>
</dbReference>
<protein>
    <recommendedName>
        <fullName evidence="15">NADP-dependent oxidoreductase domain-containing protein</fullName>
    </recommendedName>
</protein>
<feature type="domain" description="Four-carbon acid sugar kinase nucleotide binding" evidence="12">
    <location>
        <begin position="306"/>
        <end position="471"/>
    </location>
</feature>
<dbReference type="PANTHER" id="PTHR43364:SF15">
    <property type="entry name" value="ARYL-ALCOHOL DEHYDROGENASE AAD16-RELATED"/>
    <property type="match status" value="1"/>
</dbReference>
<comment type="similarity">
    <text evidence="1">Belongs to the four-carbon acid sugar kinase family.</text>
</comment>
<evidence type="ECO:0000313" key="14">
    <source>
        <dbReference type="Proteomes" id="UP001337655"/>
    </source>
</evidence>
<dbReference type="EMBL" id="JAVRRT010000003">
    <property type="protein sequence ID" value="KAK5173715.1"/>
    <property type="molecule type" value="Genomic_DNA"/>
</dbReference>
<keyword evidence="9" id="KW-0119">Carbohydrate metabolism</keyword>
<dbReference type="Pfam" id="PF07005">
    <property type="entry name" value="SBD_N"/>
    <property type="match status" value="1"/>
</dbReference>
<dbReference type="InterPro" id="IPR050523">
    <property type="entry name" value="AKR_Detox_Biosynth"/>
</dbReference>
<dbReference type="SUPFAM" id="SSF51430">
    <property type="entry name" value="NAD(P)-linked oxidoreductase"/>
    <property type="match status" value="1"/>
</dbReference>
<dbReference type="InterPro" id="IPR042213">
    <property type="entry name" value="NBD_C_sf"/>
</dbReference>
<gene>
    <name evidence="13" type="ORF">LTR77_002396</name>
</gene>
<evidence type="ECO:0000256" key="7">
    <source>
        <dbReference type="ARBA" id="ARBA00022857"/>
    </source>
</evidence>
<dbReference type="GO" id="GO:0005829">
    <property type="term" value="C:cytosol"/>
    <property type="evidence" value="ECO:0007669"/>
    <property type="project" value="UniProtKB-ARBA"/>
</dbReference>
<evidence type="ECO:0000256" key="3">
    <source>
        <dbReference type="ARBA" id="ARBA00022679"/>
    </source>
</evidence>
<dbReference type="PANTHER" id="PTHR43364">
    <property type="entry name" value="NADH-SPECIFIC METHYLGLYOXAL REDUCTASE-RELATED"/>
    <property type="match status" value="1"/>
</dbReference>
<evidence type="ECO:0000259" key="11">
    <source>
        <dbReference type="Pfam" id="PF07005"/>
    </source>
</evidence>
<dbReference type="Gene3D" id="3.40.980.20">
    <property type="entry name" value="Four-carbon acid sugar kinase, nucleotide binding domain"/>
    <property type="match status" value="1"/>
</dbReference>
<evidence type="ECO:0000259" key="12">
    <source>
        <dbReference type="Pfam" id="PF17042"/>
    </source>
</evidence>
<dbReference type="InterPro" id="IPR036812">
    <property type="entry name" value="NAD(P)_OxRdtase_dom_sf"/>
</dbReference>
<evidence type="ECO:0000256" key="8">
    <source>
        <dbReference type="ARBA" id="ARBA00023002"/>
    </source>
</evidence>
<keyword evidence="4" id="KW-0547">Nucleotide-binding</keyword>
<accession>A0AAV9PLW4</accession>
<keyword evidence="3" id="KW-0808">Transferase</keyword>